<keyword evidence="3" id="KW-0677">Repeat</keyword>
<keyword evidence="4" id="KW-0106">Calcium</keyword>
<dbReference type="SUPFAM" id="SSF47473">
    <property type="entry name" value="EF-hand"/>
    <property type="match status" value="2"/>
</dbReference>
<dbReference type="Pfam" id="PF13499">
    <property type="entry name" value="EF-hand_7"/>
    <property type="match status" value="2"/>
</dbReference>
<dbReference type="GO" id="GO:0005509">
    <property type="term" value="F:calcium ion binding"/>
    <property type="evidence" value="ECO:0007669"/>
    <property type="project" value="InterPro"/>
</dbReference>
<evidence type="ECO:0000313" key="6">
    <source>
        <dbReference type="EMBL" id="KAK9215194.1"/>
    </source>
</evidence>
<dbReference type="AlphaFoldDB" id="A0AAP0MKJ7"/>
<evidence type="ECO:0000256" key="3">
    <source>
        <dbReference type="ARBA" id="ARBA00022737"/>
    </source>
</evidence>
<feature type="domain" description="EF-hand" evidence="5">
    <location>
        <begin position="202"/>
        <end position="235"/>
    </location>
</feature>
<dbReference type="InterPro" id="IPR018247">
    <property type="entry name" value="EF_Hand_1_Ca_BS"/>
</dbReference>
<dbReference type="GO" id="GO:0016460">
    <property type="term" value="C:myosin II complex"/>
    <property type="evidence" value="ECO:0007669"/>
    <property type="project" value="TreeGrafter"/>
</dbReference>
<feature type="domain" description="EF-hand" evidence="5">
    <location>
        <begin position="166"/>
        <end position="201"/>
    </location>
</feature>
<dbReference type="Proteomes" id="UP001428341">
    <property type="component" value="Unassembled WGS sequence"/>
</dbReference>
<dbReference type="InterPro" id="IPR002048">
    <property type="entry name" value="EF_hand_dom"/>
</dbReference>
<dbReference type="InterPro" id="IPR011992">
    <property type="entry name" value="EF-hand-dom_pair"/>
</dbReference>
<evidence type="ECO:0000313" key="7">
    <source>
        <dbReference type="Proteomes" id="UP001428341"/>
    </source>
</evidence>
<keyword evidence="7" id="KW-1185">Reference proteome</keyword>
<comment type="similarity">
    <text evidence="1">Belongs to the calmodulin family.</text>
</comment>
<dbReference type="EMBL" id="JBCGBO010000003">
    <property type="protein sequence ID" value="KAK9215194.1"/>
    <property type="molecule type" value="Genomic_DNA"/>
</dbReference>
<dbReference type="CDD" id="cd00051">
    <property type="entry name" value="EFh"/>
    <property type="match status" value="2"/>
</dbReference>
<dbReference type="PROSITE" id="PS50222">
    <property type="entry name" value="EF_HAND_2"/>
    <property type="match status" value="4"/>
</dbReference>
<comment type="caution">
    <text evidence="6">The sequence shown here is derived from an EMBL/GenBank/DDBJ whole genome shotgun (WGS) entry which is preliminary data.</text>
</comment>
<accession>A0AAP0MKJ7</accession>
<sequence>MGDVLPEDQIAEFQEAFCMLDRDGDGTVSQSTLFVLLCFTAQWLVQPLCSKDHAFASSLPALVSDIIKDSRWHIPDILRQNMPTVIPQIENTILPRSPTDDKLIWTCTADGCITIEELAVAIKSLDQNPTEEELRNMISEVDVNGNGTIEFGEFLNLMARKMKENEAQEELKEAFKVFDKDQDGYISPNELRHVMMNIGEKVTDEELEQMVREADLDGDGQINYEEFARMMLLPV</sequence>
<proteinExistence type="inferred from homology"/>
<gene>
    <name evidence="6" type="ORF">WN944_007197</name>
</gene>
<dbReference type="FunFam" id="1.10.238.10:FF:000001">
    <property type="entry name" value="Calmodulin 1"/>
    <property type="match status" value="1"/>
</dbReference>
<protein>
    <recommendedName>
        <fullName evidence="5">EF-hand domain-containing protein</fullName>
    </recommendedName>
</protein>
<evidence type="ECO:0000259" key="5">
    <source>
        <dbReference type="PROSITE" id="PS50222"/>
    </source>
</evidence>
<reference evidence="6 7" key="1">
    <citation type="submission" date="2024-05" db="EMBL/GenBank/DDBJ databases">
        <title>Haplotype-resolved chromosome-level genome assembly of Huyou (Citrus changshanensis).</title>
        <authorList>
            <person name="Miao C."/>
            <person name="Chen W."/>
            <person name="Wu Y."/>
            <person name="Wang L."/>
            <person name="Zhao S."/>
            <person name="Grierson D."/>
            <person name="Xu C."/>
            <person name="Chen K."/>
        </authorList>
    </citation>
    <scope>NUCLEOTIDE SEQUENCE [LARGE SCALE GENOMIC DNA]</scope>
    <source>
        <strain evidence="6">01-14</strain>
        <tissue evidence="6">Leaf</tissue>
    </source>
</reference>
<feature type="domain" description="EF-hand" evidence="5">
    <location>
        <begin position="8"/>
        <end position="43"/>
    </location>
</feature>
<feature type="domain" description="EF-hand" evidence="5">
    <location>
        <begin position="129"/>
        <end position="164"/>
    </location>
</feature>
<dbReference type="PANTHER" id="PTHR23048">
    <property type="entry name" value="MYOSIN LIGHT CHAIN 1, 3"/>
    <property type="match status" value="1"/>
</dbReference>
<dbReference type="InterPro" id="IPR050230">
    <property type="entry name" value="CALM/Myosin/TropC-like"/>
</dbReference>
<evidence type="ECO:0000256" key="1">
    <source>
        <dbReference type="ARBA" id="ARBA00009763"/>
    </source>
</evidence>
<dbReference type="SMART" id="SM00054">
    <property type="entry name" value="EFh"/>
    <property type="match status" value="4"/>
</dbReference>
<dbReference type="PROSITE" id="PS00018">
    <property type="entry name" value="EF_HAND_1"/>
    <property type="match status" value="3"/>
</dbReference>
<evidence type="ECO:0000256" key="2">
    <source>
        <dbReference type="ARBA" id="ARBA00022723"/>
    </source>
</evidence>
<name>A0AAP0MKJ7_9ROSI</name>
<keyword evidence="2" id="KW-0479">Metal-binding</keyword>
<evidence type="ECO:0000256" key="4">
    <source>
        <dbReference type="ARBA" id="ARBA00022837"/>
    </source>
</evidence>
<dbReference type="PANTHER" id="PTHR23048:SF53">
    <property type="entry name" value="CALMODULIN"/>
    <property type="match status" value="1"/>
</dbReference>
<dbReference type="Gene3D" id="1.10.238.10">
    <property type="entry name" value="EF-hand"/>
    <property type="match status" value="4"/>
</dbReference>
<organism evidence="6 7">
    <name type="scientific">Citrus x changshan-huyou</name>
    <dbReference type="NCBI Taxonomy" id="2935761"/>
    <lineage>
        <taxon>Eukaryota</taxon>
        <taxon>Viridiplantae</taxon>
        <taxon>Streptophyta</taxon>
        <taxon>Embryophyta</taxon>
        <taxon>Tracheophyta</taxon>
        <taxon>Spermatophyta</taxon>
        <taxon>Magnoliopsida</taxon>
        <taxon>eudicotyledons</taxon>
        <taxon>Gunneridae</taxon>
        <taxon>Pentapetalae</taxon>
        <taxon>rosids</taxon>
        <taxon>malvids</taxon>
        <taxon>Sapindales</taxon>
        <taxon>Rutaceae</taxon>
        <taxon>Aurantioideae</taxon>
        <taxon>Citrus</taxon>
    </lineage>
</organism>